<dbReference type="RefSeq" id="WP_087215005.1">
    <property type="nucleotide sequence ID" value="NZ_CP051129.1"/>
</dbReference>
<comment type="caution">
    <text evidence="2">The sequence shown here is derived from an EMBL/GenBank/DDBJ whole genome shotgun (WGS) entry which is preliminary data.</text>
</comment>
<gene>
    <name evidence="2" type="ORF">B5G22_05540</name>
</gene>
<evidence type="ECO:0000313" key="2">
    <source>
        <dbReference type="EMBL" id="OUN48443.1"/>
    </source>
</evidence>
<dbReference type="CDD" id="cd04301">
    <property type="entry name" value="NAT_SF"/>
    <property type="match status" value="1"/>
</dbReference>
<dbReference type="Gene3D" id="3.40.630.30">
    <property type="match status" value="1"/>
</dbReference>
<dbReference type="Pfam" id="PF00583">
    <property type="entry name" value="Acetyltransf_1"/>
    <property type="match status" value="1"/>
</dbReference>
<organism evidence="2 3">
    <name type="scientific">Limosilactobacillus reuteri</name>
    <name type="common">Lactobacillus reuteri</name>
    <dbReference type="NCBI Taxonomy" id="1598"/>
    <lineage>
        <taxon>Bacteria</taxon>
        <taxon>Bacillati</taxon>
        <taxon>Bacillota</taxon>
        <taxon>Bacilli</taxon>
        <taxon>Lactobacillales</taxon>
        <taxon>Lactobacillaceae</taxon>
        <taxon>Limosilactobacillus</taxon>
    </lineage>
</organism>
<sequence>MDFKLMPLNEKDLPIFVPAMKDSFNQAAQVQDSSLEDVLLTEDIYASLTCDNAHGFKAVVDHEIVGGAIVQIDDQTHHNHLDFLYVDTAHQNKGIGYKIWTALEQKYPQTVLWETCTPYFDKRNIHFYINRCGFAAVEFYNQSHLDLNYETQDDTNNEMFRFEKRITLDD</sequence>
<protein>
    <submittedName>
        <fullName evidence="2">GNAT family N-acetyltransferase</fullName>
    </submittedName>
</protein>
<dbReference type="SUPFAM" id="SSF55729">
    <property type="entry name" value="Acyl-CoA N-acyltransferases (Nat)"/>
    <property type="match status" value="1"/>
</dbReference>
<dbReference type="PROSITE" id="PS51186">
    <property type="entry name" value="GNAT"/>
    <property type="match status" value="1"/>
</dbReference>
<name>A0A1Y4P6N1_LIMRT</name>
<dbReference type="Proteomes" id="UP000195868">
    <property type="component" value="Unassembled WGS sequence"/>
</dbReference>
<feature type="domain" description="N-acetyltransferase" evidence="1">
    <location>
        <begin position="3"/>
        <end position="167"/>
    </location>
</feature>
<evidence type="ECO:0000313" key="3">
    <source>
        <dbReference type="Proteomes" id="UP000195868"/>
    </source>
</evidence>
<evidence type="ECO:0000259" key="1">
    <source>
        <dbReference type="PROSITE" id="PS51186"/>
    </source>
</evidence>
<dbReference type="EMBL" id="NFHN01000018">
    <property type="protein sequence ID" value="OUN48443.1"/>
    <property type="molecule type" value="Genomic_DNA"/>
</dbReference>
<dbReference type="InterPro" id="IPR016181">
    <property type="entry name" value="Acyl_CoA_acyltransferase"/>
</dbReference>
<keyword evidence="2" id="KW-0808">Transferase</keyword>
<dbReference type="GO" id="GO:0016747">
    <property type="term" value="F:acyltransferase activity, transferring groups other than amino-acyl groups"/>
    <property type="evidence" value="ECO:0007669"/>
    <property type="project" value="InterPro"/>
</dbReference>
<accession>A0A1Y4P6N1</accession>
<dbReference type="InterPro" id="IPR000182">
    <property type="entry name" value="GNAT_dom"/>
</dbReference>
<dbReference type="AlphaFoldDB" id="A0A1Y4P6N1"/>
<proteinExistence type="predicted"/>
<reference evidence="3" key="1">
    <citation type="submission" date="2017-04" db="EMBL/GenBank/DDBJ databases">
        <title>Function of individual gut microbiota members based on whole genome sequencing of pure cultures obtained from chicken caecum.</title>
        <authorList>
            <person name="Medvecky M."/>
            <person name="Cejkova D."/>
            <person name="Polansky O."/>
            <person name="Karasova D."/>
            <person name="Kubasova T."/>
            <person name="Cizek A."/>
            <person name="Rychlik I."/>
        </authorList>
    </citation>
    <scope>NUCLEOTIDE SEQUENCE [LARGE SCALE GENOMIC DNA]</scope>
    <source>
        <strain evidence="3">An71</strain>
    </source>
</reference>